<protein>
    <submittedName>
        <fullName evidence="1">Uncharacterized protein</fullName>
    </submittedName>
</protein>
<sequence length="102" mass="11771">MLTEQDMVDINKLIFLLKQVITYLQESGCGKLSYKGLDKSINILENKAINGMGNIYSHIMGDFRMMADRGQYGEEHIDTLTTEIYHIITNNLLFRNQRGKIK</sequence>
<dbReference type="Proteomes" id="UP000019197">
    <property type="component" value="Unassembled WGS sequence"/>
</dbReference>
<evidence type="ECO:0000313" key="2">
    <source>
        <dbReference type="Proteomes" id="UP000019197"/>
    </source>
</evidence>
<name>W1IS44_9GAMM</name>
<reference evidence="1 2" key="1">
    <citation type="submission" date="2013-11" db="EMBL/GenBank/DDBJ databases">
        <title>Draft genome sequence and annotation of the entomopathogenic bacterium, Xenorhabdus cabanillasi strain JM26.</title>
        <authorList>
            <person name="Gualtieri M."/>
            <person name="Ogier J.C."/>
            <person name="Pages S."/>
            <person name="Givaudan A."/>
            <person name="Gaudriault S."/>
        </authorList>
    </citation>
    <scope>NUCLEOTIDE SEQUENCE [LARGE SCALE GENOMIC DNA]</scope>
    <source>
        <strain evidence="1 2">JM26</strain>
    </source>
</reference>
<evidence type="ECO:0000313" key="1">
    <source>
        <dbReference type="EMBL" id="CDL80426.1"/>
    </source>
</evidence>
<dbReference type="OrthoDB" id="6433075at2"/>
<proteinExistence type="predicted"/>
<accession>W1IS44</accession>
<dbReference type="AlphaFoldDB" id="W1IS44"/>
<dbReference type="EMBL" id="CBXE010000059">
    <property type="protein sequence ID" value="CDL80426.1"/>
    <property type="molecule type" value="Genomic_DNA"/>
</dbReference>
<organism evidence="1 2">
    <name type="scientific">Xenorhabdus cabanillasii JM26</name>
    <dbReference type="NCBI Taxonomy" id="1427517"/>
    <lineage>
        <taxon>Bacteria</taxon>
        <taxon>Pseudomonadati</taxon>
        <taxon>Pseudomonadota</taxon>
        <taxon>Gammaproteobacteria</taxon>
        <taxon>Enterobacterales</taxon>
        <taxon>Morganellaceae</taxon>
        <taxon>Xenorhabdus</taxon>
    </lineage>
</organism>
<comment type="caution">
    <text evidence="1">The sequence shown here is derived from an EMBL/GenBank/DDBJ whole genome shotgun (WGS) entry which is preliminary data.</text>
</comment>
<dbReference type="RefSeq" id="WP_038261845.1">
    <property type="nucleotide sequence ID" value="NZ_CAWLVK010000059.1"/>
</dbReference>
<gene>
    <name evidence="1" type="ORF">XCR1_1510009</name>
</gene>